<dbReference type="NCBIfam" id="NF040879">
    <property type="entry name" value="SAR1012_fam"/>
    <property type="match status" value="1"/>
</dbReference>
<organism evidence="1 2">
    <name type="scientific">Staphylococcus schweitzeri</name>
    <dbReference type="NCBI Taxonomy" id="1654388"/>
    <lineage>
        <taxon>Bacteria</taxon>
        <taxon>Bacillati</taxon>
        <taxon>Bacillota</taxon>
        <taxon>Bacilli</taxon>
        <taxon>Bacillales</taxon>
        <taxon>Staphylococcaceae</taxon>
        <taxon>Staphylococcus</taxon>
    </lineage>
</organism>
<gene>
    <name evidence="1" type="ORF">ERS140147_01343</name>
</gene>
<dbReference type="Proteomes" id="UP000044616">
    <property type="component" value="Unassembled WGS sequence"/>
</dbReference>
<name>A0A077VJ19_9STAP</name>
<proteinExistence type="predicted"/>
<reference evidence="1 2" key="1">
    <citation type="submission" date="2014-05" db="EMBL/GenBank/DDBJ databases">
        <authorList>
            <person name="Aslett A.Martin."/>
            <person name="De Silva Nishadi"/>
        </authorList>
    </citation>
    <scope>NUCLEOTIDE SEQUENCE [LARGE SCALE GENOMIC DNA]</scope>
</reference>
<sequence>MRRFIKKIAKAILIGYVIKFIRQKLSDKSSHPSDNQHK</sequence>
<accession>A0A077VJ19</accession>
<evidence type="ECO:0000313" key="2">
    <source>
        <dbReference type="Proteomes" id="UP000044616"/>
    </source>
</evidence>
<protein>
    <submittedName>
        <fullName evidence="1">Uncharacterized protein</fullName>
    </submittedName>
</protein>
<dbReference type="GeneID" id="98347060"/>
<dbReference type="AlphaFoldDB" id="A0A077VJ19"/>
<dbReference type="RefSeq" id="WP_047424776.1">
    <property type="nucleotide sequence ID" value="NZ_CBCSFW010000011.1"/>
</dbReference>
<evidence type="ECO:0000313" key="1">
    <source>
        <dbReference type="EMBL" id="CDR28216.1"/>
    </source>
</evidence>
<accession>A0A3S4P767</accession>
<dbReference type="EMBL" id="CCEH01000009">
    <property type="protein sequence ID" value="CDR28216.1"/>
    <property type="molecule type" value="Genomic_DNA"/>
</dbReference>